<feature type="compositionally biased region" description="Polar residues" evidence="1">
    <location>
        <begin position="176"/>
        <end position="204"/>
    </location>
</feature>
<sequence length="282" mass="28753">MAKLLSNRRDHAGSRRVCERPVSAFSPRALWSVLFVVALGAPGSLTAETIGSANSVRPDVSGGNSTMKDGDGVTQGEVIKSGPRGSTRIGFNDGTSLSIGSSAQVTLSHFVYNDNKTFKKATFDLGKGVFRFVTGASDKSAYEIKTPTSTISVRGTVFTVIVTSNSTRVDVEGGSVDQSGAQQPNAGSLPDTSNPGEGLSNTTTKVNVESGSVSFCQGSNCQTVDAGQSANDGGGPKNSGQNGPSAPPAPTKHGGDPPAPPPQPYTPPSPDKCGAAHCSDGH</sequence>
<dbReference type="PANTHER" id="PTHR38731">
    <property type="entry name" value="LIPL45-RELATED LIPOPROTEIN-RELATED"/>
    <property type="match status" value="1"/>
</dbReference>
<feature type="compositionally biased region" description="Pro residues" evidence="1">
    <location>
        <begin position="257"/>
        <end position="270"/>
    </location>
</feature>
<dbReference type="Pfam" id="PF04773">
    <property type="entry name" value="FecR"/>
    <property type="match status" value="1"/>
</dbReference>
<evidence type="ECO:0000313" key="4">
    <source>
        <dbReference type="Proteomes" id="UP000193978"/>
    </source>
</evidence>
<evidence type="ECO:0000313" key="3">
    <source>
        <dbReference type="EMBL" id="ARN80817.1"/>
    </source>
</evidence>
<dbReference type="InterPro" id="IPR006860">
    <property type="entry name" value="FecR"/>
</dbReference>
<dbReference type="Proteomes" id="UP000193978">
    <property type="component" value="Chromosome"/>
</dbReference>
<name>A0A1W6MTB8_9HYPH</name>
<protein>
    <recommendedName>
        <fullName evidence="2">FecR protein domain-containing protein</fullName>
    </recommendedName>
</protein>
<gene>
    <name evidence="3" type="ORF">B1812_06720</name>
</gene>
<dbReference type="AlphaFoldDB" id="A0A1W6MTB8"/>
<feature type="region of interest" description="Disordered" evidence="1">
    <location>
        <begin position="170"/>
        <end position="204"/>
    </location>
</feature>
<evidence type="ECO:0000256" key="1">
    <source>
        <dbReference type="SAM" id="MobiDB-lite"/>
    </source>
</evidence>
<dbReference type="EMBL" id="CP019948">
    <property type="protein sequence ID" value="ARN80817.1"/>
    <property type="molecule type" value="Genomic_DNA"/>
</dbReference>
<dbReference type="STRING" id="655015.B1812_06720"/>
<feature type="domain" description="FecR protein" evidence="2">
    <location>
        <begin position="78"/>
        <end position="176"/>
    </location>
</feature>
<dbReference type="OrthoDB" id="6038785at2"/>
<reference evidence="3 4" key="1">
    <citation type="submission" date="2017-02" db="EMBL/GenBank/DDBJ databases">
        <authorList>
            <person name="Peterson S.W."/>
        </authorList>
    </citation>
    <scope>NUCLEOTIDE SEQUENCE [LARGE SCALE GENOMIC DNA]</scope>
    <source>
        <strain evidence="3 4">S285</strain>
    </source>
</reference>
<dbReference type="RefSeq" id="WP_158658639.1">
    <property type="nucleotide sequence ID" value="NZ_AP027149.1"/>
</dbReference>
<dbReference type="Gene3D" id="2.60.120.1440">
    <property type="match status" value="1"/>
</dbReference>
<feature type="region of interest" description="Disordered" evidence="1">
    <location>
        <begin position="56"/>
        <end position="85"/>
    </location>
</feature>
<keyword evidence="4" id="KW-1185">Reference proteome</keyword>
<accession>A0A1W6MTB8</accession>
<evidence type="ECO:0000259" key="2">
    <source>
        <dbReference type="Pfam" id="PF04773"/>
    </source>
</evidence>
<dbReference type="KEGG" id="mbry:B1812_06720"/>
<feature type="region of interest" description="Disordered" evidence="1">
    <location>
        <begin position="226"/>
        <end position="282"/>
    </location>
</feature>
<proteinExistence type="predicted"/>
<organism evidence="3 4">
    <name type="scientific">Methylocystis bryophila</name>
    <dbReference type="NCBI Taxonomy" id="655015"/>
    <lineage>
        <taxon>Bacteria</taxon>
        <taxon>Pseudomonadati</taxon>
        <taxon>Pseudomonadota</taxon>
        <taxon>Alphaproteobacteria</taxon>
        <taxon>Hyphomicrobiales</taxon>
        <taxon>Methylocystaceae</taxon>
        <taxon>Methylocystis</taxon>
    </lineage>
</organism>